<dbReference type="InterPro" id="IPR003441">
    <property type="entry name" value="NAC-dom"/>
</dbReference>
<dbReference type="GO" id="GO:0005634">
    <property type="term" value="C:nucleus"/>
    <property type="evidence" value="ECO:0007669"/>
    <property type="project" value="UniProtKB-SubCell"/>
</dbReference>
<dbReference type="Proteomes" id="UP001327560">
    <property type="component" value="Chromosome 7"/>
</dbReference>
<evidence type="ECO:0000259" key="7">
    <source>
        <dbReference type="PROSITE" id="PS51005"/>
    </source>
</evidence>
<dbReference type="GO" id="GO:0003677">
    <property type="term" value="F:DNA binding"/>
    <property type="evidence" value="ECO:0007669"/>
    <property type="project" value="UniProtKB-KW"/>
</dbReference>
<dbReference type="Pfam" id="PF02365">
    <property type="entry name" value="NAM"/>
    <property type="match status" value="2"/>
</dbReference>
<proteinExistence type="predicted"/>
<keyword evidence="3" id="KW-0238">DNA-binding</keyword>
<dbReference type="PANTHER" id="PTHR31719">
    <property type="entry name" value="NAC TRANSCRIPTION FACTOR 56"/>
    <property type="match status" value="1"/>
</dbReference>
<evidence type="ECO:0000256" key="2">
    <source>
        <dbReference type="ARBA" id="ARBA00023015"/>
    </source>
</evidence>
<dbReference type="PROSITE" id="PS51005">
    <property type="entry name" value="NAC"/>
    <property type="match status" value="2"/>
</dbReference>
<dbReference type="Gene3D" id="2.170.150.80">
    <property type="entry name" value="NAC domain"/>
    <property type="match status" value="2"/>
</dbReference>
<dbReference type="FunFam" id="2.170.150.80:FF:000004">
    <property type="entry name" value="NAC transcription factor"/>
    <property type="match status" value="1"/>
</dbReference>
<organism evidence="8 9">
    <name type="scientific">Canna indica</name>
    <name type="common">Indian-shot</name>
    <dbReference type="NCBI Taxonomy" id="4628"/>
    <lineage>
        <taxon>Eukaryota</taxon>
        <taxon>Viridiplantae</taxon>
        <taxon>Streptophyta</taxon>
        <taxon>Embryophyta</taxon>
        <taxon>Tracheophyta</taxon>
        <taxon>Spermatophyta</taxon>
        <taxon>Magnoliopsida</taxon>
        <taxon>Liliopsida</taxon>
        <taxon>Zingiberales</taxon>
        <taxon>Cannaceae</taxon>
        <taxon>Canna</taxon>
    </lineage>
</organism>
<protein>
    <recommendedName>
        <fullName evidence="7">NAC domain-containing protein</fullName>
    </recommendedName>
</protein>
<sequence>MRRTRDAEAELNLPPGFRFHPTDEELVVHYLCRKAACQRLPVPIIAEVDLYKYDPWELPEKALFGKREWYFFTPRDRKYPNGSRPNRAAGSGYWKATGADKPVAPAGSSRPLAIKKALVFYHGKAPRGVKTDWIMHEYRLADTNRSPSKKGGLRLDDWVLCRLYNKKNSWEKMQLKKEAMEASETNDDTTSDSTRTPESDIEHEGFPEFGEPDLVHEGIQDAKAAYPYQHQPLEKLKEENDWFVELNLDELQNPFAGIGSLPVVDVLNQDYYLSSFASPNLKSKTTMSDPATLPPGFRFHPTDEELILHYLRNQAASLPCPVSIIAEVDIYKFDPWELPAKARFGEQEWYFFSPRDRKYPNGVRPNRAAASGYWKATGTDKPIYSSRPGAKSEHVGVKKALVFYRGKPPKGRKTNWIMHEYRLAEARSTNTYRPVKFSDTSMRLDDWVLCRIYKKHSHLQSVPPLVDQEQEQLVRDNGGYFLSNFHQSNEQQQTLQKSFSVSDFLEGFSAPCPLFDNMPETHGSDLGLLMGAQPSLNQLVPDNNNNNSSSSFRPIQQTPHEESPASAAAKRPRIMEPYLDGMNGLLPQLKKPNNEAAIYAADFSNQFDSSLMNQRLYNQQILLNSHLGLH</sequence>
<accession>A0AAQ3KYQ2</accession>
<dbReference type="GO" id="GO:1901002">
    <property type="term" value="P:positive regulation of response to salt stress"/>
    <property type="evidence" value="ECO:0007669"/>
    <property type="project" value="UniProtKB-ARBA"/>
</dbReference>
<evidence type="ECO:0000313" key="9">
    <source>
        <dbReference type="Proteomes" id="UP001327560"/>
    </source>
</evidence>
<keyword evidence="9" id="KW-1185">Reference proteome</keyword>
<evidence type="ECO:0000313" key="8">
    <source>
        <dbReference type="EMBL" id="WOL14741.1"/>
    </source>
</evidence>
<name>A0AAQ3KYQ2_9LILI</name>
<dbReference type="GO" id="GO:0048608">
    <property type="term" value="P:reproductive structure development"/>
    <property type="evidence" value="ECO:0007669"/>
    <property type="project" value="UniProtKB-ARBA"/>
</dbReference>
<dbReference type="EMBL" id="CP136896">
    <property type="protein sequence ID" value="WOL14741.1"/>
    <property type="molecule type" value="Genomic_DNA"/>
</dbReference>
<evidence type="ECO:0000256" key="5">
    <source>
        <dbReference type="ARBA" id="ARBA00023242"/>
    </source>
</evidence>
<evidence type="ECO:0000256" key="6">
    <source>
        <dbReference type="SAM" id="MobiDB-lite"/>
    </source>
</evidence>
<feature type="domain" description="NAC" evidence="7">
    <location>
        <begin position="293"/>
        <end position="455"/>
    </location>
</feature>
<evidence type="ECO:0000256" key="1">
    <source>
        <dbReference type="ARBA" id="ARBA00004123"/>
    </source>
</evidence>
<reference evidence="8 9" key="1">
    <citation type="submission" date="2023-10" db="EMBL/GenBank/DDBJ databases">
        <title>Chromosome-scale genome assembly provides insights into flower coloration mechanisms of Canna indica.</title>
        <authorList>
            <person name="Li C."/>
        </authorList>
    </citation>
    <scope>NUCLEOTIDE SEQUENCE [LARGE SCALE GENOMIC DNA]</scope>
    <source>
        <tissue evidence="8">Flower</tissue>
    </source>
</reference>
<gene>
    <name evidence="8" type="ORF">Cni_G23522</name>
</gene>
<feature type="compositionally biased region" description="Basic and acidic residues" evidence="6">
    <location>
        <begin position="195"/>
        <end position="206"/>
    </location>
</feature>
<keyword evidence="4" id="KW-0804">Transcription</keyword>
<evidence type="ECO:0000256" key="3">
    <source>
        <dbReference type="ARBA" id="ARBA00023125"/>
    </source>
</evidence>
<feature type="domain" description="NAC" evidence="7">
    <location>
        <begin position="13"/>
        <end position="166"/>
    </location>
</feature>
<dbReference type="FunFam" id="2.170.150.80:FF:000005">
    <property type="entry name" value="NAC transcription factor 56"/>
    <property type="match status" value="1"/>
</dbReference>
<dbReference type="SUPFAM" id="SSF101941">
    <property type="entry name" value="NAC domain"/>
    <property type="match status" value="2"/>
</dbReference>
<evidence type="ECO:0000256" key="4">
    <source>
        <dbReference type="ARBA" id="ARBA00023163"/>
    </source>
</evidence>
<dbReference type="PANTHER" id="PTHR31719:SF201">
    <property type="entry name" value="NAC TRANSCRIPTION FACTOR 47"/>
    <property type="match status" value="1"/>
</dbReference>
<dbReference type="GO" id="GO:0006355">
    <property type="term" value="P:regulation of DNA-templated transcription"/>
    <property type="evidence" value="ECO:0007669"/>
    <property type="project" value="InterPro"/>
</dbReference>
<keyword evidence="5" id="KW-0539">Nucleus</keyword>
<feature type="region of interest" description="Disordered" evidence="6">
    <location>
        <begin position="176"/>
        <end position="207"/>
    </location>
</feature>
<comment type="subcellular location">
    <subcellularLocation>
        <location evidence="1">Nucleus</location>
    </subcellularLocation>
</comment>
<dbReference type="AlphaFoldDB" id="A0AAQ3KYQ2"/>
<dbReference type="GO" id="GO:0009791">
    <property type="term" value="P:post-embryonic development"/>
    <property type="evidence" value="ECO:0007669"/>
    <property type="project" value="UniProtKB-ARBA"/>
</dbReference>
<dbReference type="InterPro" id="IPR036093">
    <property type="entry name" value="NAC_dom_sf"/>
</dbReference>
<keyword evidence="2" id="KW-0805">Transcription regulation</keyword>
<feature type="region of interest" description="Disordered" evidence="6">
    <location>
        <begin position="535"/>
        <end position="570"/>
    </location>
</feature>